<dbReference type="PANTHER" id="PTHR42748">
    <property type="entry name" value="NITROGEN METABOLITE REPRESSION PROTEIN NMRA FAMILY MEMBER"/>
    <property type="match status" value="1"/>
</dbReference>
<dbReference type="InterPro" id="IPR008030">
    <property type="entry name" value="NmrA-like"/>
</dbReference>
<feature type="domain" description="NmrA-like" evidence="5">
    <location>
        <begin position="93"/>
        <end position="216"/>
    </location>
</feature>
<reference evidence="6" key="1">
    <citation type="journal article" date="2020" name="Stud. Mycol.">
        <title>101 Dothideomycetes genomes: a test case for predicting lifestyles and emergence of pathogens.</title>
        <authorList>
            <person name="Haridas S."/>
            <person name="Albert R."/>
            <person name="Binder M."/>
            <person name="Bloem J."/>
            <person name="Labutti K."/>
            <person name="Salamov A."/>
            <person name="Andreopoulos B."/>
            <person name="Baker S."/>
            <person name="Barry K."/>
            <person name="Bills G."/>
            <person name="Bluhm B."/>
            <person name="Cannon C."/>
            <person name="Castanera R."/>
            <person name="Culley D."/>
            <person name="Daum C."/>
            <person name="Ezra D."/>
            <person name="Gonzalez J."/>
            <person name="Henrissat B."/>
            <person name="Kuo A."/>
            <person name="Liang C."/>
            <person name="Lipzen A."/>
            <person name="Lutzoni F."/>
            <person name="Magnuson J."/>
            <person name="Mondo S."/>
            <person name="Nolan M."/>
            <person name="Ohm R."/>
            <person name="Pangilinan J."/>
            <person name="Park H.-J."/>
            <person name="Ramirez L."/>
            <person name="Alfaro M."/>
            <person name="Sun H."/>
            <person name="Tritt A."/>
            <person name="Yoshinaga Y."/>
            <person name="Zwiers L.-H."/>
            <person name="Turgeon B."/>
            <person name="Goodwin S."/>
            <person name="Spatafora J."/>
            <person name="Crous P."/>
            <person name="Grigoriev I."/>
        </authorList>
    </citation>
    <scope>NUCLEOTIDE SEQUENCE</scope>
    <source>
        <strain evidence="6">HMLAC05119</strain>
    </source>
</reference>
<dbReference type="InterPro" id="IPR051164">
    <property type="entry name" value="NmrA-like_oxidored"/>
</dbReference>
<protein>
    <recommendedName>
        <fullName evidence="5">NmrA-like domain-containing protein</fullName>
    </recommendedName>
</protein>
<dbReference type="EMBL" id="ML979132">
    <property type="protein sequence ID" value="KAF1920785.1"/>
    <property type="molecule type" value="Genomic_DNA"/>
</dbReference>
<dbReference type="GO" id="GO:0016491">
    <property type="term" value="F:oxidoreductase activity"/>
    <property type="evidence" value="ECO:0007669"/>
    <property type="project" value="UniProtKB-KW"/>
</dbReference>
<dbReference type="GO" id="GO:0005634">
    <property type="term" value="C:nucleus"/>
    <property type="evidence" value="ECO:0007669"/>
    <property type="project" value="TreeGrafter"/>
</dbReference>
<dbReference type="Proteomes" id="UP000800096">
    <property type="component" value="Unassembled WGS sequence"/>
</dbReference>
<keyword evidence="2" id="KW-0521">NADP</keyword>
<dbReference type="InterPro" id="IPR036291">
    <property type="entry name" value="NAD(P)-bd_dom_sf"/>
</dbReference>
<evidence type="ECO:0000256" key="2">
    <source>
        <dbReference type="ARBA" id="ARBA00022857"/>
    </source>
</evidence>
<sequence length="301" mass="33361">MSSNKIALILRATGYRGKATISYLNKPGWDVHALVTDAKSDRAITLNAIGPREARIVLKLAIEADVQYVALKGSIVLNNPNAQDDYKYLSATPAVLDKGDVEKLVQASGKTWTLMRPGYSTSNLLPPLVHWMYPDIKEGWLFNSSGSHCVLILIDPDDIGPFIAAAFDDPAKFGGQIITLVGENMSFNDMMKQYSEACGYQFEILYRTPEETEKELANPFVSGKILCVGLKELVNTNEVPKWRIPLMSFKEILEKHKYELPKGPVEAGRTMTIPSADSGMLGSEKPEALVEPVKENEWRQA</sequence>
<evidence type="ECO:0000313" key="7">
    <source>
        <dbReference type="Proteomes" id="UP000800096"/>
    </source>
</evidence>
<dbReference type="Pfam" id="PF05368">
    <property type="entry name" value="NmrA"/>
    <property type="match status" value="1"/>
</dbReference>
<proteinExistence type="inferred from homology"/>
<evidence type="ECO:0000256" key="3">
    <source>
        <dbReference type="ARBA" id="ARBA00023002"/>
    </source>
</evidence>
<dbReference type="SUPFAM" id="SSF51735">
    <property type="entry name" value="NAD(P)-binding Rossmann-fold domains"/>
    <property type="match status" value="1"/>
</dbReference>
<organism evidence="6 7">
    <name type="scientific">Ampelomyces quisqualis</name>
    <name type="common">Powdery mildew agent</name>
    <dbReference type="NCBI Taxonomy" id="50730"/>
    <lineage>
        <taxon>Eukaryota</taxon>
        <taxon>Fungi</taxon>
        <taxon>Dikarya</taxon>
        <taxon>Ascomycota</taxon>
        <taxon>Pezizomycotina</taxon>
        <taxon>Dothideomycetes</taxon>
        <taxon>Pleosporomycetidae</taxon>
        <taxon>Pleosporales</taxon>
        <taxon>Pleosporineae</taxon>
        <taxon>Phaeosphaeriaceae</taxon>
        <taxon>Ampelomyces</taxon>
    </lineage>
</organism>
<keyword evidence="7" id="KW-1185">Reference proteome</keyword>
<dbReference type="AlphaFoldDB" id="A0A6A5QYA5"/>
<comment type="similarity">
    <text evidence="1">Belongs to the NmrA-type oxidoreductase family.</text>
</comment>
<keyword evidence="3" id="KW-0560">Oxidoreductase</keyword>
<name>A0A6A5QYA5_AMPQU</name>
<dbReference type="Gene3D" id="3.40.50.720">
    <property type="entry name" value="NAD(P)-binding Rossmann-like Domain"/>
    <property type="match status" value="1"/>
</dbReference>
<accession>A0A6A5QYA5</accession>
<dbReference type="OrthoDB" id="419598at2759"/>
<evidence type="ECO:0000256" key="1">
    <source>
        <dbReference type="ARBA" id="ARBA00006328"/>
    </source>
</evidence>
<evidence type="ECO:0000259" key="5">
    <source>
        <dbReference type="Pfam" id="PF05368"/>
    </source>
</evidence>
<feature type="compositionally biased region" description="Basic and acidic residues" evidence="4">
    <location>
        <begin position="284"/>
        <end position="301"/>
    </location>
</feature>
<gene>
    <name evidence="6" type="ORF">BDU57DRAFT_534531</name>
</gene>
<dbReference type="PANTHER" id="PTHR42748:SF30">
    <property type="entry name" value="NMRA-LIKE DOMAIN-CONTAINING PROTEIN"/>
    <property type="match status" value="1"/>
</dbReference>
<evidence type="ECO:0000256" key="4">
    <source>
        <dbReference type="SAM" id="MobiDB-lite"/>
    </source>
</evidence>
<feature type="region of interest" description="Disordered" evidence="4">
    <location>
        <begin position="274"/>
        <end position="301"/>
    </location>
</feature>
<evidence type="ECO:0000313" key="6">
    <source>
        <dbReference type="EMBL" id="KAF1920785.1"/>
    </source>
</evidence>